<keyword evidence="4" id="KW-1185">Reference proteome</keyword>
<accession>A0A368YZK1</accession>
<dbReference type="EMBL" id="QPJM01000003">
    <property type="protein sequence ID" value="RCW85615.1"/>
    <property type="molecule type" value="Genomic_DNA"/>
</dbReference>
<name>A0A368YZK1_9HYPH</name>
<dbReference type="Pfam" id="PF09335">
    <property type="entry name" value="VTT_dom"/>
    <property type="match status" value="1"/>
</dbReference>
<reference evidence="3 4" key="1">
    <citation type="submission" date="2018-07" db="EMBL/GenBank/DDBJ databases">
        <title>Genomic Encyclopedia of Type Strains, Phase III (KMG-III): the genomes of soil and plant-associated and newly described type strains.</title>
        <authorList>
            <person name="Whitman W."/>
        </authorList>
    </citation>
    <scope>NUCLEOTIDE SEQUENCE [LARGE SCALE GENOMIC DNA]</scope>
    <source>
        <strain evidence="3 4">31-25a</strain>
    </source>
</reference>
<feature type="transmembrane region" description="Helical" evidence="1">
    <location>
        <begin position="122"/>
        <end position="142"/>
    </location>
</feature>
<feature type="transmembrane region" description="Helical" evidence="1">
    <location>
        <begin position="38"/>
        <end position="62"/>
    </location>
</feature>
<evidence type="ECO:0000313" key="4">
    <source>
        <dbReference type="Proteomes" id="UP000253324"/>
    </source>
</evidence>
<keyword evidence="1" id="KW-0812">Transmembrane</keyword>
<protein>
    <submittedName>
        <fullName evidence="3">Membrane protein YqaA with SNARE-associated domain</fullName>
    </submittedName>
</protein>
<feature type="domain" description="VTT" evidence="2">
    <location>
        <begin position="29"/>
        <end position="140"/>
    </location>
</feature>
<dbReference type="Proteomes" id="UP000253324">
    <property type="component" value="Unassembled WGS sequence"/>
</dbReference>
<evidence type="ECO:0000259" key="2">
    <source>
        <dbReference type="Pfam" id="PF09335"/>
    </source>
</evidence>
<dbReference type="RefSeq" id="WP_181872383.1">
    <property type="nucleotide sequence ID" value="NZ_QPJM01000003.1"/>
</dbReference>
<comment type="caution">
    <text evidence="3">The sequence shown here is derived from an EMBL/GenBank/DDBJ whole genome shotgun (WGS) entry which is preliminary data.</text>
</comment>
<keyword evidence="1" id="KW-0472">Membrane</keyword>
<sequence length="148" mass="16170">MISDLGVYAGLFAIAFAAATVLPMQSEAALAGLLLSNSYSPAALIAVASIGNVLGSVVNWLLGRGIDKFRDRKWFPASHAQLDRAASWYHRYGRWTLLLSWAPIIGDPLTVVAGVLREPLPSFLILVTIAKTIRYLVVFILARGWEFI</sequence>
<dbReference type="InterPro" id="IPR051311">
    <property type="entry name" value="DedA_domain"/>
</dbReference>
<keyword evidence="1" id="KW-1133">Transmembrane helix</keyword>
<gene>
    <name evidence="3" type="ORF">C7476_103464</name>
</gene>
<dbReference type="InterPro" id="IPR032816">
    <property type="entry name" value="VTT_dom"/>
</dbReference>
<organism evidence="3 4">
    <name type="scientific">Phyllobacterium bourgognense</name>
    <dbReference type="NCBI Taxonomy" id="314236"/>
    <lineage>
        <taxon>Bacteria</taxon>
        <taxon>Pseudomonadati</taxon>
        <taxon>Pseudomonadota</taxon>
        <taxon>Alphaproteobacteria</taxon>
        <taxon>Hyphomicrobiales</taxon>
        <taxon>Phyllobacteriaceae</taxon>
        <taxon>Phyllobacterium</taxon>
    </lineage>
</organism>
<feature type="transmembrane region" description="Helical" evidence="1">
    <location>
        <begin position="95"/>
        <end position="116"/>
    </location>
</feature>
<dbReference type="PANTHER" id="PTHR42709">
    <property type="entry name" value="ALKALINE PHOSPHATASE LIKE PROTEIN"/>
    <property type="match status" value="1"/>
</dbReference>
<dbReference type="AlphaFoldDB" id="A0A368YZK1"/>
<proteinExistence type="predicted"/>
<evidence type="ECO:0000313" key="3">
    <source>
        <dbReference type="EMBL" id="RCW85615.1"/>
    </source>
</evidence>
<dbReference type="PANTHER" id="PTHR42709:SF4">
    <property type="entry name" value="INNER MEMBRANE PROTEIN YQAA"/>
    <property type="match status" value="1"/>
</dbReference>
<evidence type="ECO:0000256" key="1">
    <source>
        <dbReference type="SAM" id="Phobius"/>
    </source>
</evidence>